<dbReference type="GO" id="GO:0005886">
    <property type="term" value="C:plasma membrane"/>
    <property type="evidence" value="ECO:0007669"/>
    <property type="project" value="UniProtKB-SubCell"/>
</dbReference>
<accession>A0A549YMG7</accession>
<organism evidence="7 8">
    <name type="scientific">Lentibacillus cibarius</name>
    <dbReference type="NCBI Taxonomy" id="2583219"/>
    <lineage>
        <taxon>Bacteria</taxon>
        <taxon>Bacillati</taxon>
        <taxon>Bacillota</taxon>
        <taxon>Bacilli</taxon>
        <taxon>Bacillales</taxon>
        <taxon>Bacillaceae</taxon>
        <taxon>Lentibacillus</taxon>
    </lineage>
</organism>
<evidence type="ECO:0000256" key="5">
    <source>
        <dbReference type="ARBA" id="ARBA00023136"/>
    </source>
</evidence>
<evidence type="ECO:0000256" key="2">
    <source>
        <dbReference type="ARBA" id="ARBA00022475"/>
    </source>
</evidence>
<feature type="transmembrane region" description="Helical" evidence="6">
    <location>
        <begin position="140"/>
        <end position="161"/>
    </location>
</feature>
<dbReference type="PANTHER" id="PTHR33545:SF5">
    <property type="entry name" value="UPF0750 MEMBRANE PROTEIN YITT"/>
    <property type="match status" value="1"/>
</dbReference>
<evidence type="ECO:0000256" key="4">
    <source>
        <dbReference type="ARBA" id="ARBA00022989"/>
    </source>
</evidence>
<evidence type="ECO:0000313" key="8">
    <source>
        <dbReference type="Proteomes" id="UP000319280"/>
    </source>
</evidence>
<keyword evidence="4 6" id="KW-1133">Transmembrane helix</keyword>
<feature type="transmembrane region" description="Helical" evidence="6">
    <location>
        <begin position="44"/>
        <end position="63"/>
    </location>
</feature>
<evidence type="ECO:0000256" key="6">
    <source>
        <dbReference type="SAM" id="Phobius"/>
    </source>
</evidence>
<evidence type="ECO:0000256" key="3">
    <source>
        <dbReference type="ARBA" id="ARBA00022692"/>
    </source>
</evidence>
<dbReference type="RefSeq" id="WP_142791960.1">
    <property type="nucleotide sequence ID" value="NZ_VJMZ01000001.1"/>
</dbReference>
<comment type="subcellular location">
    <subcellularLocation>
        <location evidence="1">Cell membrane</location>
        <topology evidence="1">Multi-pass membrane protein</topology>
    </subcellularLocation>
</comment>
<keyword evidence="3 6" id="KW-0812">Transmembrane</keyword>
<dbReference type="InterPro" id="IPR051461">
    <property type="entry name" value="UPF0750_membrane"/>
</dbReference>
<keyword evidence="2" id="KW-1003">Cell membrane</keyword>
<keyword evidence="5 6" id="KW-0472">Membrane</keyword>
<dbReference type="AlphaFoldDB" id="A0A549YMG7"/>
<dbReference type="InterPro" id="IPR003740">
    <property type="entry name" value="YitT"/>
</dbReference>
<reference evidence="7 8" key="1">
    <citation type="submission" date="2019-07" db="EMBL/GenBank/DDBJ databases">
        <title>Genomic analysis of Lentibacillus sp. NKC851-2.</title>
        <authorList>
            <person name="Oh Y.J."/>
        </authorList>
    </citation>
    <scope>NUCLEOTIDE SEQUENCE [LARGE SCALE GENOMIC DNA]</scope>
    <source>
        <strain evidence="7 8">NKC851-2</strain>
    </source>
</reference>
<dbReference type="PANTHER" id="PTHR33545">
    <property type="entry name" value="UPF0750 MEMBRANE PROTEIN YITT-RELATED"/>
    <property type="match status" value="1"/>
</dbReference>
<proteinExistence type="predicted"/>
<feature type="transmembrane region" description="Helical" evidence="6">
    <location>
        <begin position="70"/>
        <end position="93"/>
    </location>
</feature>
<dbReference type="Proteomes" id="UP000319280">
    <property type="component" value="Unassembled WGS sequence"/>
</dbReference>
<feature type="transmembrane region" description="Helical" evidence="6">
    <location>
        <begin position="99"/>
        <end position="119"/>
    </location>
</feature>
<comment type="caution">
    <text evidence="7">The sequence shown here is derived from an EMBL/GenBank/DDBJ whole genome shotgun (WGS) entry which is preliminary data.</text>
</comment>
<protein>
    <submittedName>
        <fullName evidence="7">YitT family protein</fullName>
    </submittedName>
</protein>
<feature type="transmembrane region" description="Helical" evidence="6">
    <location>
        <begin position="167"/>
        <end position="187"/>
    </location>
</feature>
<keyword evidence="8" id="KW-1185">Reference proteome</keyword>
<dbReference type="Pfam" id="PF02588">
    <property type="entry name" value="YitT_membrane"/>
    <property type="match status" value="1"/>
</dbReference>
<evidence type="ECO:0000313" key="7">
    <source>
        <dbReference type="EMBL" id="TRM13079.1"/>
    </source>
</evidence>
<dbReference type="EMBL" id="VJMZ01000001">
    <property type="protein sequence ID" value="TRM13079.1"/>
    <property type="molecule type" value="Genomic_DNA"/>
</dbReference>
<gene>
    <name evidence="7" type="ORF">FH966_15920</name>
</gene>
<feature type="transmembrane region" description="Helical" evidence="6">
    <location>
        <begin position="7"/>
        <end position="24"/>
    </location>
</feature>
<name>A0A549YMG7_9BACI</name>
<evidence type="ECO:0000256" key="1">
    <source>
        <dbReference type="ARBA" id="ARBA00004651"/>
    </source>
</evidence>
<sequence length="189" mass="20263">MLKKIAFILFGSVLVGIGINYFVIPNHLVDGGVIGLGLIAKYMLELKPGLTIIILSLPLYLFAWSHFRSYFYNGIHGLLTSAFFIDLFHPLMALETPPIFISSISGGLLLGTGIGLMLLAEASAGGSDLLALMLAKVTPLNVGVIILIIDSIVIVLGWFIIQETTLMYSALMVAMIGLTTSVITSLFSS</sequence>